<dbReference type="AlphaFoldDB" id="A0A139AHX4"/>
<dbReference type="Gene3D" id="3.50.30.50">
    <property type="entry name" value="Putative cyclase"/>
    <property type="match status" value="1"/>
</dbReference>
<evidence type="ECO:0000313" key="3">
    <source>
        <dbReference type="Proteomes" id="UP000070544"/>
    </source>
</evidence>
<dbReference type="GO" id="GO:0004061">
    <property type="term" value="F:arylformamidase activity"/>
    <property type="evidence" value="ECO:0007669"/>
    <property type="project" value="InterPro"/>
</dbReference>
<reference evidence="2 3" key="1">
    <citation type="journal article" date="2015" name="Genome Biol. Evol.">
        <title>Phylogenomic analyses indicate that early fungi evolved digesting cell walls of algal ancestors of land plants.</title>
        <authorList>
            <person name="Chang Y."/>
            <person name="Wang S."/>
            <person name="Sekimoto S."/>
            <person name="Aerts A.L."/>
            <person name="Choi C."/>
            <person name="Clum A."/>
            <person name="LaButti K.M."/>
            <person name="Lindquist E.A."/>
            <person name="Yee Ngan C."/>
            <person name="Ohm R.A."/>
            <person name="Salamov A.A."/>
            <person name="Grigoriev I.V."/>
            <person name="Spatafora J.W."/>
            <person name="Berbee M.L."/>
        </authorList>
    </citation>
    <scope>NUCLEOTIDE SEQUENCE [LARGE SCALE GENOMIC DNA]</scope>
    <source>
        <strain evidence="2 3">JEL478</strain>
    </source>
</reference>
<protein>
    <submittedName>
        <fullName evidence="2">Putative cyclase</fullName>
    </submittedName>
</protein>
<dbReference type="GO" id="GO:0019441">
    <property type="term" value="P:L-tryptophan catabolic process to kynurenine"/>
    <property type="evidence" value="ECO:0007669"/>
    <property type="project" value="InterPro"/>
</dbReference>
<dbReference type="InterPro" id="IPR037175">
    <property type="entry name" value="KFase_sf"/>
</dbReference>
<dbReference type="SUPFAM" id="SSF102198">
    <property type="entry name" value="Putative cyclase"/>
    <property type="match status" value="1"/>
</dbReference>
<dbReference type="PANTHER" id="PTHR31118:SF12">
    <property type="entry name" value="CYCLASE-LIKE PROTEIN 2"/>
    <property type="match status" value="1"/>
</dbReference>
<dbReference type="Pfam" id="PF04199">
    <property type="entry name" value="Cyclase"/>
    <property type="match status" value="1"/>
</dbReference>
<gene>
    <name evidence="2" type="ORF">M427DRAFT_55386</name>
</gene>
<organism evidence="2 3">
    <name type="scientific">Gonapodya prolifera (strain JEL478)</name>
    <name type="common">Monoblepharis prolifera</name>
    <dbReference type="NCBI Taxonomy" id="1344416"/>
    <lineage>
        <taxon>Eukaryota</taxon>
        <taxon>Fungi</taxon>
        <taxon>Fungi incertae sedis</taxon>
        <taxon>Chytridiomycota</taxon>
        <taxon>Chytridiomycota incertae sedis</taxon>
        <taxon>Monoblepharidomycetes</taxon>
        <taxon>Monoblepharidales</taxon>
        <taxon>Gonapodyaceae</taxon>
        <taxon>Gonapodya</taxon>
    </lineage>
</organism>
<dbReference type="EMBL" id="KQ965752">
    <property type="protein sequence ID" value="KXS16416.1"/>
    <property type="molecule type" value="Genomic_DNA"/>
</dbReference>
<proteinExistence type="inferred from homology"/>
<dbReference type="Proteomes" id="UP000070544">
    <property type="component" value="Unassembled WGS sequence"/>
</dbReference>
<dbReference type="OrthoDB" id="7108654at2759"/>
<evidence type="ECO:0000313" key="2">
    <source>
        <dbReference type="EMBL" id="KXS16416.1"/>
    </source>
</evidence>
<name>A0A139AHX4_GONPJ</name>
<evidence type="ECO:0000256" key="1">
    <source>
        <dbReference type="ARBA" id="ARBA00007865"/>
    </source>
</evidence>
<comment type="similarity">
    <text evidence="1">Belongs to the Cyclase 1 superfamily.</text>
</comment>
<dbReference type="STRING" id="1344416.A0A139AHX4"/>
<keyword evidence="3" id="KW-1185">Reference proteome</keyword>
<accession>A0A139AHX4</accession>
<dbReference type="InterPro" id="IPR007325">
    <property type="entry name" value="KFase/CYL"/>
</dbReference>
<sequence>MGSQSGTHVDAPFHVDNSLPKLDEVPLETFAGPAVVVDVRGKPPRTEFGPEVLQDVRDRLKPGVIVLFATGWDAHWDLPPSSTHPDNYLAHPWPSTALATILIDAGIRCVGIDALSVDRTPDPSDPPSAFSLATHFVLAQQGGIIVENLRGLGEVLDGQAWGESVEVFVMPIRLEGGDGAPVRAVAKLTSAV</sequence>
<dbReference type="OMA" id="LHYRADG"/>
<dbReference type="PANTHER" id="PTHR31118">
    <property type="entry name" value="CYCLASE-LIKE PROTEIN 2"/>
    <property type="match status" value="1"/>
</dbReference>